<dbReference type="InterPro" id="IPR050570">
    <property type="entry name" value="Cell_wall_metabolism_enzyme"/>
</dbReference>
<organism evidence="3 4">
    <name type="scientific">Rhodophyticola porphyridii</name>
    <dbReference type="NCBI Taxonomy" id="1852017"/>
    <lineage>
        <taxon>Bacteria</taxon>
        <taxon>Pseudomonadati</taxon>
        <taxon>Pseudomonadota</taxon>
        <taxon>Alphaproteobacteria</taxon>
        <taxon>Rhodobacterales</taxon>
        <taxon>Roseobacteraceae</taxon>
        <taxon>Rhodophyticola</taxon>
    </lineage>
</organism>
<sequence length="320" mass="33549">MIGVSAVLLGAAVFTSAARAEPPALHFPVDCTLGETCFLQQFVDRDPGPGARDFTCGPLSYDTHQGTDIRLPDLEVMAAGVTVTAAAPGIVRGTRDGVADLGRAAMVDGQECGNGVAITHADGWETQYCHLLLGSVSVTTGDRVAAGTPLGLIGLSGNTEFPHLHLTLRRDGQVVDPFSPSDITLCGTREAQLWAEPITPSMGGFLSAGFSAALPEFDEIKAGRADAVTLPAARSGALVLWANVYGGRAGDVLTLTITSPDGRPFHEQSVTLERTQAQLFRAAGRRAPAGGWPAGRYFGQITLTRGARDIDRIEADVTLR</sequence>
<name>A0A3L9Y756_9RHOB</name>
<dbReference type="PANTHER" id="PTHR21666">
    <property type="entry name" value="PEPTIDASE-RELATED"/>
    <property type="match status" value="1"/>
</dbReference>
<feature type="domain" description="M23ase beta-sheet core" evidence="2">
    <location>
        <begin position="63"/>
        <end position="177"/>
    </location>
</feature>
<proteinExistence type="predicted"/>
<reference evidence="3 4" key="1">
    <citation type="submission" date="2018-10" db="EMBL/GenBank/DDBJ databases">
        <authorList>
            <person name="Jung H.S."/>
            <person name="Jeon C.O."/>
        </authorList>
    </citation>
    <scope>NUCLEOTIDE SEQUENCE [LARGE SCALE GENOMIC DNA]</scope>
    <source>
        <strain evidence="3 4">MA-7-27</strain>
    </source>
</reference>
<dbReference type="CDD" id="cd12797">
    <property type="entry name" value="M23_peptidase"/>
    <property type="match status" value="1"/>
</dbReference>
<accession>A0A3L9Y756</accession>
<evidence type="ECO:0000313" key="3">
    <source>
        <dbReference type="EMBL" id="RMA44252.1"/>
    </source>
</evidence>
<keyword evidence="4" id="KW-1185">Reference proteome</keyword>
<gene>
    <name evidence="3" type="ORF">D9R08_03975</name>
</gene>
<protein>
    <submittedName>
        <fullName evidence="3">M23 family metallopeptidase</fullName>
    </submittedName>
</protein>
<dbReference type="Proteomes" id="UP000281343">
    <property type="component" value="Unassembled WGS sequence"/>
</dbReference>
<dbReference type="GO" id="GO:0004222">
    <property type="term" value="F:metalloendopeptidase activity"/>
    <property type="evidence" value="ECO:0007669"/>
    <property type="project" value="TreeGrafter"/>
</dbReference>
<dbReference type="PANTHER" id="PTHR21666:SF270">
    <property type="entry name" value="MUREIN HYDROLASE ACTIVATOR ENVC"/>
    <property type="match status" value="1"/>
</dbReference>
<dbReference type="InterPro" id="IPR016047">
    <property type="entry name" value="M23ase_b-sheet_dom"/>
</dbReference>
<dbReference type="EMBL" id="RCNT01000001">
    <property type="protein sequence ID" value="RMA44252.1"/>
    <property type="molecule type" value="Genomic_DNA"/>
</dbReference>
<feature type="signal peptide" evidence="1">
    <location>
        <begin position="1"/>
        <end position="20"/>
    </location>
</feature>
<dbReference type="Gene3D" id="2.70.70.10">
    <property type="entry name" value="Glucose Permease (Domain IIA)"/>
    <property type="match status" value="1"/>
</dbReference>
<dbReference type="Pfam" id="PF01551">
    <property type="entry name" value="Peptidase_M23"/>
    <property type="match status" value="1"/>
</dbReference>
<dbReference type="InterPro" id="IPR011055">
    <property type="entry name" value="Dup_hybrid_motif"/>
</dbReference>
<comment type="caution">
    <text evidence="3">The sequence shown here is derived from an EMBL/GenBank/DDBJ whole genome shotgun (WGS) entry which is preliminary data.</text>
</comment>
<evidence type="ECO:0000259" key="2">
    <source>
        <dbReference type="Pfam" id="PF01551"/>
    </source>
</evidence>
<keyword evidence="1" id="KW-0732">Signal</keyword>
<evidence type="ECO:0000313" key="4">
    <source>
        <dbReference type="Proteomes" id="UP000281343"/>
    </source>
</evidence>
<dbReference type="OrthoDB" id="5489603at2"/>
<dbReference type="AlphaFoldDB" id="A0A3L9Y756"/>
<dbReference type="SUPFAM" id="SSF51261">
    <property type="entry name" value="Duplicated hybrid motif"/>
    <property type="match status" value="1"/>
</dbReference>
<feature type="chain" id="PRO_5018097558" evidence="1">
    <location>
        <begin position="21"/>
        <end position="320"/>
    </location>
</feature>
<evidence type="ECO:0000256" key="1">
    <source>
        <dbReference type="SAM" id="SignalP"/>
    </source>
</evidence>